<dbReference type="Proteomes" id="UP001055940">
    <property type="component" value="Chromosome"/>
</dbReference>
<dbReference type="Pfam" id="PF07690">
    <property type="entry name" value="MFS_1"/>
    <property type="match status" value="1"/>
</dbReference>
<sequence>MLANYRRLFAVPHVLSLLTWSLAARFYTPGLMIAVTFLVQGWTGSYTLAGLVAGAFTLGMALVGPLRGRMADRGNSDRLVLVCGVVFTVGLTALALLPASLWWVSIPLALGTGLFGTPANQIVRALWPRLTTGSERQAIYAAEATTQELLFVFSPILTAGVVALAGPRWALLLLGVLGLMGAVGFALSLRRAGVTDPAPAEPDQVRGASEEGAGAAPSRPRRSLLFHPALCLVFAMCMMIVSGVVGMDLVIVAWANELNAPHYVMVLASIWALGSLVGGAVAGSLKGTPRVPLRAFGAALGIAVLVPFLPPVSHLPTPLLITPLLFVSGLALAPTLAAVMGRLGDTAPAHRRAEAFGWMATAMSTGAAVAGPLTGALVDTNGIAGGALGAAGLVLTAAVLSLFLPRTNGPAGAGAGTDPSAAAADTVPTVENTALGTAGAALEATATGPALVSPANRPEPGAPTAGPAPTGPTTTAESPHRPSDR</sequence>
<feature type="region of interest" description="Disordered" evidence="1">
    <location>
        <begin position="196"/>
        <end position="220"/>
    </location>
</feature>
<evidence type="ECO:0000313" key="3">
    <source>
        <dbReference type="EMBL" id="USY18654.1"/>
    </source>
</evidence>
<feature type="transmembrane region" description="Helical" evidence="2">
    <location>
        <begin position="383"/>
        <end position="404"/>
    </location>
</feature>
<feature type="compositionally biased region" description="Low complexity" evidence="1">
    <location>
        <begin position="462"/>
        <end position="476"/>
    </location>
</feature>
<dbReference type="PANTHER" id="PTHR23542">
    <property type="match status" value="1"/>
</dbReference>
<feature type="transmembrane region" description="Helical" evidence="2">
    <location>
        <begin position="319"/>
        <end position="343"/>
    </location>
</feature>
<gene>
    <name evidence="3" type="ORF">NE857_25680</name>
</gene>
<organism evidence="3 4">
    <name type="scientific">Nocardiopsis exhalans</name>
    <dbReference type="NCBI Taxonomy" id="163604"/>
    <lineage>
        <taxon>Bacteria</taxon>
        <taxon>Bacillati</taxon>
        <taxon>Actinomycetota</taxon>
        <taxon>Actinomycetes</taxon>
        <taxon>Streptosporangiales</taxon>
        <taxon>Nocardiopsidaceae</taxon>
        <taxon>Nocardiopsis</taxon>
    </lineage>
</organism>
<accession>A0ABY5D5Y6</accession>
<feature type="region of interest" description="Disordered" evidence="1">
    <location>
        <begin position="439"/>
        <end position="485"/>
    </location>
</feature>
<feature type="transmembrane region" description="Helical" evidence="2">
    <location>
        <begin position="171"/>
        <end position="189"/>
    </location>
</feature>
<feature type="transmembrane region" description="Helical" evidence="2">
    <location>
        <begin position="260"/>
        <end position="283"/>
    </location>
</feature>
<dbReference type="PANTHER" id="PTHR23542:SF1">
    <property type="entry name" value="MAJOR FACILITATOR SUPERFAMILY (MFS) PROFILE DOMAIN-CONTAINING PROTEIN"/>
    <property type="match status" value="1"/>
</dbReference>
<dbReference type="InterPro" id="IPR011701">
    <property type="entry name" value="MFS"/>
</dbReference>
<feature type="transmembrane region" description="Helical" evidence="2">
    <location>
        <begin position="148"/>
        <end position="165"/>
    </location>
</feature>
<keyword evidence="2" id="KW-0812">Transmembrane</keyword>
<dbReference type="InterPro" id="IPR036259">
    <property type="entry name" value="MFS_trans_sf"/>
</dbReference>
<proteinExistence type="predicted"/>
<feature type="transmembrane region" description="Helical" evidence="2">
    <location>
        <begin position="355"/>
        <end position="377"/>
    </location>
</feature>
<feature type="compositionally biased region" description="Low complexity" evidence="1">
    <location>
        <begin position="439"/>
        <end position="451"/>
    </location>
</feature>
<feature type="transmembrane region" description="Helical" evidence="2">
    <location>
        <begin position="78"/>
        <end position="97"/>
    </location>
</feature>
<keyword evidence="4" id="KW-1185">Reference proteome</keyword>
<evidence type="ECO:0000256" key="1">
    <source>
        <dbReference type="SAM" id="MobiDB-lite"/>
    </source>
</evidence>
<name>A0ABY5D5Y6_9ACTN</name>
<protein>
    <submittedName>
        <fullName evidence="3">MFS transporter</fullName>
    </submittedName>
</protein>
<feature type="transmembrane region" description="Helical" evidence="2">
    <location>
        <begin position="103"/>
        <end position="127"/>
    </location>
</feature>
<dbReference type="EMBL" id="CP099837">
    <property type="protein sequence ID" value="USY18654.1"/>
    <property type="molecule type" value="Genomic_DNA"/>
</dbReference>
<keyword evidence="2" id="KW-1133">Transmembrane helix</keyword>
<feature type="transmembrane region" description="Helical" evidence="2">
    <location>
        <begin position="47"/>
        <end position="66"/>
    </location>
</feature>
<evidence type="ECO:0000313" key="4">
    <source>
        <dbReference type="Proteomes" id="UP001055940"/>
    </source>
</evidence>
<feature type="transmembrane region" description="Helical" evidence="2">
    <location>
        <begin position="229"/>
        <end position="254"/>
    </location>
</feature>
<reference evidence="3" key="1">
    <citation type="submission" date="2022-06" db="EMBL/GenBank/DDBJ databases">
        <authorList>
            <person name="Ping M."/>
        </authorList>
    </citation>
    <scope>NUCLEOTIDE SEQUENCE</scope>
    <source>
        <strain evidence="3">JCM11759T</strain>
    </source>
</reference>
<feature type="transmembrane region" description="Helical" evidence="2">
    <location>
        <begin position="295"/>
        <end position="313"/>
    </location>
</feature>
<dbReference type="Gene3D" id="1.20.1250.20">
    <property type="entry name" value="MFS general substrate transporter like domains"/>
    <property type="match status" value="1"/>
</dbReference>
<keyword evidence="2" id="KW-0472">Membrane</keyword>
<dbReference type="RefSeq" id="WP_254418024.1">
    <property type="nucleotide sequence ID" value="NZ_BAAAJB010000035.1"/>
</dbReference>
<dbReference type="SUPFAM" id="SSF103473">
    <property type="entry name" value="MFS general substrate transporter"/>
    <property type="match status" value="1"/>
</dbReference>
<evidence type="ECO:0000256" key="2">
    <source>
        <dbReference type="SAM" id="Phobius"/>
    </source>
</evidence>